<proteinExistence type="predicted"/>
<dbReference type="EMBL" id="CAJNOK010013876">
    <property type="protein sequence ID" value="CAF1193712.1"/>
    <property type="molecule type" value="Genomic_DNA"/>
</dbReference>
<evidence type="ECO:0000313" key="1">
    <source>
        <dbReference type="EMBL" id="CAF1193712.1"/>
    </source>
</evidence>
<evidence type="ECO:0000313" key="3">
    <source>
        <dbReference type="Proteomes" id="UP000677228"/>
    </source>
</evidence>
<dbReference type="Proteomes" id="UP000682733">
    <property type="component" value="Unassembled WGS sequence"/>
</dbReference>
<dbReference type="Proteomes" id="UP000677228">
    <property type="component" value="Unassembled WGS sequence"/>
</dbReference>
<sequence>MQDIATGDSVFDKASIVKGNNEAYIRELLADPTVRSMIQSQPRMSLDVKDSEGCFGLKFPKNVHVLHFEVFGVIKDQERFKALFNLFATVLERLVELDLASKEDPMFTF</sequence>
<name>A0A8S2EFT6_9BILA</name>
<accession>A0A8S2EFT6</accession>
<dbReference type="AlphaFoldDB" id="A0A8S2EFT6"/>
<protein>
    <submittedName>
        <fullName evidence="1">Uncharacterized protein</fullName>
    </submittedName>
</protein>
<evidence type="ECO:0000313" key="2">
    <source>
        <dbReference type="EMBL" id="CAF4003952.1"/>
    </source>
</evidence>
<reference evidence="1" key="1">
    <citation type="submission" date="2021-02" db="EMBL/GenBank/DDBJ databases">
        <authorList>
            <person name="Nowell W R."/>
        </authorList>
    </citation>
    <scope>NUCLEOTIDE SEQUENCE</scope>
</reference>
<organism evidence="1 3">
    <name type="scientific">Didymodactylos carnosus</name>
    <dbReference type="NCBI Taxonomy" id="1234261"/>
    <lineage>
        <taxon>Eukaryota</taxon>
        <taxon>Metazoa</taxon>
        <taxon>Spiralia</taxon>
        <taxon>Gnathifera</taxon>
        <taxon>Rotifera</taxon>
        <taxon>Eurotatoria</taxon>
        <taxon>Bdelloidea</taxon>
        <taxon>Philodinida</taxon>
        <taxon>Philodinidae</taxon>
        <taxon>Didymodactylos</taxon>
    </lineage>
</organism>
<gene>
    <name evidence="1" type="ORF">OVA965_LOCUS23636</name>
    <name evidence="2" type="ORF">TMI583_LOCUS24354</name>
</gene>
<dbReference type="EMBL" id="CAJOBA010035404">
    <property type="protein sequence ID" value="CAF4003952.1"/>
    <property type="molecule type" value="Genomic_DNA"/>
</dbReference>
<comment type="caution">
    <text evidence="1">The sequence shown here is derived from an EMBL/GenBank/DDBJ whole genome shotgun (WGS) entry which is preliminary data.</text>
</comment>